<keyword evidence="1" id="KW-1133">Transmembrane helix</keyword>
<evidence type="ECO:0000313" key="2">
    <source>
        <dbReference type="EMBL" id="JAS09463.1"/>
    </source>
</evidence>
<feature type="transmembrane region" description="Helical" evidence="1">
    <location>
        <begin position="21"/>
        <end position="45"/>
    </location>
</feature>
<feature type="non-terminal residue" evidence="2">
    <location>
        <position position="116"/>
    </location>
</feature>
<proteinExistence type="predicted"/>
<feature type="non-terminal residue" evidence="2">
    <location>
        <position position="1"/>
    </location>
</feature>
<dbReference type="EMBL" id="GEDC01027835">
    <property type="protein sequence ID" value="JAS09463.1"/>
    <property type="molecule type" value="Transcribed_RNA"/>
</dbReference>
<keyword evidence="1" id="KW-0812">Transmembrane</keyword>
<name>A0A1B6C7J0_9HEMI</name>
<sequence length="116" mass="12840">ECPYSVGCQRYDLEDQPLLKILNVTMVKLGGLLVLILLFGLAMSFQKDTIQRYKDAMMRVMKHFYKSATNKDNLRTLYNCLMNYKNSIFQQNQWGGGGNQFGGGLGGLGGMGGGMG</sequence>
<evidence type="ECO:0000256" key="1">
    <source>
        <dbReference type="SAM" id="Phobius"/>
    </source>
</evidence>
<accession>A0A1B6C7J0</accession>
<gene>
    <name evidence="2" type="ORF">g.45786</name>
</gene>
<dbReference type="AlphaFoldDB" id="A0A1B6C7J0"/>
<reference evidence="2" key="1">
    <citation type="submission" date="2015-12" db="EMBL/GenBank/DDBJ databases">
        <title>De novo transcriptome assembly of four potential Pierce s Disease insect vectors from Arizona vineyards.</title>
        <authorList>
            <person name="Tassone E.E."/>
        </authorList>
    </citation>
    <scope>NUCLEOTIDE SEQUENCE</scope>
</reference>
<organism evidence="2">
    <name type="scientific">Clastoptera arizonana</name>
    <name type="common">Arizona spittle bug</name>
    <dbReference type="NCBI Taxonomy" id="38151"/>
    <lineage>
        <taxon>Eukaryota</taxon>
        <taxon>Metazoa</taxon>
        <taxon>Ecdysozoa</taxon>
        <taxon>Arthropoda</taxon>
        <taxon>Hexapoda</taxon>
        <taxon>Insecta</taxon>
        <taxon>Pterygota</taxon>
        <taxon>Neoptera</taxon>
        <taxon>Paraneoptera</taxon>
        <taxon>Hemiptera</taxon>
        <taxon>Auchenorrhyncha</taxon>
        <taxon>Cercopoidea</taxon>
        <taxon>Clastopteridae</taxon>
        <taxon>Clastoptera</taxon>
    </lineage>
</organism>
<keyword evidence="1" id="KW-0472">Membrane</keyword>
<protein>
    <submittedName>
        <fullName evidence="2">Uncharacterized protein</fullName>
    </submittedName>
</protein>